<evidence type="ECO:0000313" key="1">
    <source>
        <dbReference type="EMBL" id="SMX96386.1"/>
    </source>
</evidence>
<proteinExistence type="predicted"/>
<organism evidence="1 2">
    <name type="scientific">Brevibacterium iodinum ATCC 49514</name>
    <dbReference type="NCBI Taxonomy" id="1255616"/>
    <lineage>
        <taxon>Bacteria</taxon>
        <taxon>Bacillati</taxon>
        <taxon>Actinomycetota</taxon>
        <taxon>Actinomycetes</taxon>
        <taxon>Micrococcales</taxon>
        <taxon>Brevibacteriaceae</taxon>
        <taxon>Brevibacterium</taxon>
    </lineage>
</organism>
<sequence length="122" mass="13157">MSFQEDCARFGDELARLVDAGMPVKEAAVVIGIPRQRCYAILRAINRPAGKPRDKNAILDHALIVSTFAPTGSISRAAKASRVAHSVARRILVDAGLVPAEKLKRAGKPEAKRKFLELIDAG</sequence>
<dbReference type="AlphaFoldDB" id="A0A2H1K9M3"/>
<evidence type="ECO:0000313" key="2">
    <source>
        <dbReference type="Proteomes" id="UP000234382"/>
    </source>
</evidence>
<dbReference type="EMBL" id="FXYX01000025">
    <property type="protein sequence ID" value="SMX96386.1"/>
    <property type="molecule type" value="Genomic_DNA"/>
</dbReference>
<evidence type="ECO:0008006" key="3">
    <source>
        <dbReference type="Google" id="ProtNLM"/>
    </source>
</evidence>
<protein>
    <recommendedName>
        <fullName evidence="3">Homeodomain-like domain-containing protein</fullName>
    </recommendedName>
</protein>
<gene>
    <name evidence="1" type="ORF">BI49514_02830</name>
</gene>
<name>A0A2H1K9M3_9MICO</name>
<keyword evidence="2" id="KW-1185">Reference proteome</keyword>
<dbReference type="Proteomes" id="UP000234382">
    <property type="component" value="Unassembled WGS sequence"/>
</dbReference>
<accession>A0A2H1K9M3</accession>
<reference evidence="2" key="1">
    <citation type="submission" date="2017-03" db="EMBL/GenBank/DDBJ databases">
        <authorList>
            <person name="Monnet C."/>
        </authorList>
    </citation>
    <scope>NUCLEOTIDE SEQUENCE [LARGE SCALE GENOMIC DNA]</scope>
    <source>
        <strain evidence="2">ATCC 49514</strain>
    </source>
</reference>
<dbReference type="RefSeq" id="WP_145996228.1">
    <property type="nucleotide sequence ID" value="NZ_FXYX01000025.1"/>
</dbReference>